<dbReference type="Gene3D" id="3.40.630.30">
    <property type="match status" value="1"/>
</dbReference>
<organism evidence="5 6">
    <name type="scientific">Butyribacter intestini</name>
    <dbReference type="NCBI Taxonomy" id="1703332"/>
    <lineage>
        <taxon>Bacteria</taxon>
        <taxon>Bacillati</taxon>
        <taxon>Bacillota</taxon>
        <taxon>Clostridia</taxon>
        <taxon>Lachnospirales</taxon>
        <taxon>Lachnospiraceae</taxon>
        <taxon>Butyribacter</taxon>
    </lineage>
</organism>
<name>A0AAW3JU64_9FIRM</name>
<dbReference type="InterPro" id="IPR016181">
    <property type="entry name" value="Acyl_CoA_acyltransferase"/>
</dbReference>
<evidence type="ECO:0000256" key="1">
    <source>
        <dbReference type="ARBA" id="ARBA00022679"/>
    </source>
</evidence>
<dbReference type="AlphaFoldDB" id="A0AAW3JU64"/>
<accession>A0AAW3JU64</accession>
<dbReference type="SUPFAM" id="SSF55729">
    <property type="entry name" value="Acyl-CoA N-acyltransferases (Nat)"/>
    <property type="match status" value="1"/>
</dbReference>
<keyword evidence="6" id="KW-1185">Reference proteome</keyword>
<dbReference type="InterPro" id="IPR051531">
    <property type="entry name" value="N-acetyltransferase"/>
</dbReference>
<feature type="domain" description="N-acetyltransferase" evidence="4">
    <location>
        <begin position="24"/>
        <end position="176"/>
    </location>
</feature>
<sequence>MNVFYQTERLILNILPPLWAPAVLNFYKNNKDVLEGVEPARNSRFYTESFQKANLSVEYNSFFKNNYMRYWIFDKKNPDFPIGTICFSNFLKGAFKSCMVGYKLDKNHTGNGYMTEALRFLLPELCHNYPLHRIEAYVMPDNTSSIRLLNNLGFVKEGYLHSFAKINDKWEDHLLYTYFNG</sequence>
<keyword evidence="2" id="KW-0012">Acyltransferase</keyword>
<evidence type="ECO:0000313" key="5">
    <source>
        <dbReference type="EMBL" id="KQC85229.1"/>
    </source>
</evidence>
<proteinExistence type="inferred from homology"/>
<evidence type="ECO:0000259" key="4">
    <source>
        <dbReference type="PROSITE" id="PS51186"/>
    </source>
</evidence>
<gene>
    <name evidence="5" type="ORF">APZ18_11065</name>
</gene>
<dbReference type="PANTHER" id="PTHR43792:SF8">
    <property type="entry name" value="[RIBOSOMAL PROTEIN US5]-ALANINE N-ACETYLTRANSFERASE"/>
    <property type="match status" value="1"/>
</dbReference>
<dbReference type="GO" id="GO:0008999">
    <property type="term" value="F:protein-N-terminal-alanine acetyltransferase activity"/>
    <property type="evidence" value="ECO:0007669"/>
    <property type="project" value="TreeGrafter"/>
</dbReference>
<dbReference type="Proteomes" id="UP000050833">
    <property type="component" value="Unassembled WGS sequence"/>
</dbReference>
<dbReference type="RefSeq" id="WP_055944934.1">
    <property type="nucleotide sequence ID" value="NZ_JAQDCV010000005.1"/>
</dbReference>
<keyword evidence="1" id="KW-0808">Transferase</keyword>
<dbReference type="PANTHER" id="PTHR43792">
    <property type="entry name" value="GNAT FAMILY, PUTATIVE (AFU_ORTHOLOGUE AFUA_3G00765)-RELATED-RELATED"/>
    <property type="match status" value="1"/>
</dbReference>
<comment type="similarity">
    <text evidence="3">Belongs to the acetyltransferase family. RimJ subfamily.</text>
</comment>
<evidence type="ECO:0000313" key="6">
    <source>
        <dbReference type="Proteomes" id="UP000050833"/>
    </source>
</evidence>
<dbReference type="GO" id="GO:0005737">
    <property type="term" value="C:cytoplasm"/>
    <property type="evidence" value="ECO:0007669"/>
    <property type="project" value="TreeGrafter"/>
</dbReference>
<evidence type="ECO:0000256" key="2">
    <source>
        <dbReference type="ARBA" id="ARBA00023315"/>
    </source>
</evidence>
<dbReference type="EMBL" id="LLKB01000005">
    <property type="protein sequence ID" value="KQC85229.1"/>
    <property type="molecule type" value="Genomic_DNA"/>
</dbReference>
<comment type="caution">
    <text evidence="5">The sequence shown here is derived from an EMBL/GenBank/DDBJ whole genome shotgun (WGS) entry which is preliminary data.</text>
</comment>
<evidence type="ECO:0000256" key="3">
    <source>
        <dbReference type="ARBA" id="ARBA00038502"/>
    </source>
</evidence>
<dbReference type="PROSITE" id="PS51186">
    <property type="entry name" value="GNAT"/>
    <property type="match status" value="1"/>
</dbReference>
<protein>
    <recommendedName>
        <fullName evidence="4">N-acetyltransferase domain-containing protein</fullName>
    </recommendedName>
</protein>
<dbReference type="Pfam" id="PF13302">
    <property type="entry name" value="Acetyltransf_3"/>
    <property type="match status" value="1"/>
</dbReference>
<reference evidence="5 6" key="1">
    <citation type="submission" date="2015-10" db="EMBL/GenBank/DDBJ databases">
        <title>Butyribacter intestini gen. nov., sp. nov., a butyric acid-producing bacterium of the family Lachnospiraceae isolated from the human faeces.</title>
        <authorList>
            <person name="Zou Y."/>
            <person name="Xue W."/>
            <person name="Luo G."/>
            <person name="Lv M."/>
        </authorList>
    </citation>
    <scope>NUCLEOTIDE SEQUENCE [LARGE SCALE GENOMIC DNA]</scope>
    <source>
        <strain evidence="5 6">TF01-11</strain>
    </source>
</reference>
<dbReference type="InterPro" id="IPR000182">
    <property type="entry name" value="GNAT_dom"/>
</dbReference>